<comment type="caution">
    <text evidence="2">The sequence shown here is derived from an EMBL/GenBank/DDBJ whole genome shotgun (WGS) entry which is preliminary data.</text>
</comment>
<organism evidence="2 3">
    <name type="scientific">Planctomyces bekefii</name>
    <dbReference type="NCBI Taxonomy" id="1653850"/>
    <lineage>
        <taxon>Bacteria</taxon>
        <taxon>Pseudomonadati</taxon>
        <taxon>Planctomycetota</taxon>
        <taxon>Planctomycetia</taxon>
        <taxon>Planctomycetales</taxon>
        <taxon>Planctomycetaceae</taxon>
        <taxon>Planctomyces</taxon>
    </lineage>
</organism>
<accession>A0A5C6M313</accession>
<gene>
    <name evidence="2" type="ORF">E3A20_23550</name>
</gene>
<reference evidence="2 3" key="1">
    <citation type="submission" date="2019-08" db="EMBL/GenBank/DDBJ databases">
        <title>100 year-old enigma solved: identification of Planctomyces bekefii, the type genus and species of the phylum Planctomycetes.</title>
        <authorList>
            <person name="Svetlana D.N."/>
            <person name="Overmann J."/>
        </authorList>
    </citation>
    <scope>NUCLEOTIDE SEQUENCE [LARGE SCALE GENOMIC DNA]</scope>
    <source>
        <strain evidence="2">Phe10_nw2017</strain>
    </source>
</reference>
<sequence>MILIPSPARLILLVCVTLLPGCVLGTGAAGLFSRDKPEYQTPRQMVPVWSDTVLHQSGEPATRGVGGRIMFYGLDKHKAVRSQGTLVVYAWDDSQGMQERSPDRKFVFPAEDLQQHYSQSRLGHSYSFWLPWDAAGGQLTHLTLITRFVSTDGAELTSAPAHVVLPGPGDGVPFYQSLAKSRRLRDYDGGDAGDSGDQVAALHADEPLDGPVTPVAGILRRGRVLGPRAPQREPLEIEVSPEFLARHAGVTAGAIAVDDQPRLPGMLQAPPPQPGVQGESAEFGGGGESAAERPIRDREVLRAAYERVEEPGDRWSADSEPTESQVPAAAAVRSFGDPRRKAPLRGQWPTALPTTPRQTFRRTADNQ</sequence>
<dbReference type="AlphaFoldDB" id="A0A5C6M313"/>
<evidence type="ECO:0000313" key="3">
    <source>
        <dbReference type="Proteomes" id="UP000321083"/>
    </source>
</evidence>
<dbReference type="Proteomes" id="UP000321083">
    <property type="component" value="Unassembled WGS sequence"/>
</dbReference>
<feature type="compositionally biased region" description="Basic and acidic residues" evidence="1">
    <location>
        <begin position="290"/>
        <end position="317"/>
    </location>
</feature>
<evidence type="ECO:0000313" key="2">
    <source>
        <dbReference type="EMBL" id="TWW08515.1"/>
    </source>
</evidence>
<protein>
    <submittedName>
        <fullName evidence="2">Uncharacterized protein</fullName>
    </submittedName>
</protein>
<feature type="region of interest" description="Disordered" evidence="1">
    <location>
        <begin position="271"/>
        <end position="367"/>
    </location>
</feature>
<evidence type="ECO:0000256" key="1">
    <source>
        <dbReference type="SAM" id="MobiDB-lite"/>
    </source>
</evidence>
<reference evidence="2 3" key="2">
    <citation type="submission" date="2019-08" db="EMBL/GenBank/DDBJ databases">
        <authorList>
            <person name="Henke P."/>
        </authorList>
    </citation>
    <scope>NUCLEOTIDE SEQUENCE [LARGE SCALE GENOMIC DNA]</scope>
    <source>
        <strain evidence="2">Phe10_nw2017</strain>
    </source>
</reference>
<dbReference type="EMBL" id="SRHE01000627">
    <property type="protein sequence ID" value="TWW08515.1"/>
    <property type="molecule type" value="Genomic_DNA"/>
</dbReference>
<keyword evidence="3" id="KW-1185">Reference proteome</keyword>
<proteinExistence type="predicted"/>
<name>A0A5C6M313_9PLAN</name>